<evidence type="ECO:0000313" key="2">
    <source>
        <dbReference type="EMBL" id="PWK52780.1"/>
    </source>
</evidence>
<gene>
    <name evidence="2" type="ORF">C8D95_11557</name>
</gene>
<evidence type="ECO:0000256" key="1">
    <source>
        <dbReference type="SAM" id="Phobius"/>
    </source>
</evidence>
<feature type="transmembrane region" description="Helical" evidence="1">
    <location>
        <begin position="89"/>
        <end position="108"/>
    </location>
</feature>
<keyword evidence="1" id="KW-0812">Transmembrane</keyword>
<sequence length="110" mass="11874">MNQRPFSQTDEFRTQTATEAESADLAKKLNALGPDVVRAKLAASYFKPVSIVETEIGGRVVSASPAFVERWLVAQDALARRRSRTNDRLTWLAAAAAIVGAVASVLGLQM</sequence>
<dbReference type="EMBL" id="QGGV01000015">
    <property type="protein sequence ID" value="PWK52780.1"/>
    <property type="molecule type" value="Genomic_DNA"/>
</dbReference>
<name>A0A316FZ09_9RHOB</name>
<comment type="caution">
    <text evidence="2">The sequence shown here is derived from an EMBL/GenBank/DDBJ whole genome shotgun (WGS) entry which is preliminary data.</text>
</comment>
<dbReference type="KEGG" id="salo:EF888_11050"/>
<dbReference type="RefSeq" id="WP_109761192.1">
    <property type="nucleotide sequence ID" value="NZ_CP034588.1"/>
</dbReference>
<organism evidence="2 3">
    <name type="scientific">Silicimonas algicola</name>
    <dbReference type="NCBI Taxonomy" id="1826607"/>
    <lineage>
        <taxon>Bacteria</taxon>
        <taxon>Pseudomonadati</taxon>
        <taxon>Pseudomonadota</taxon>
        <taxon>Alphaproteobacteria</taxon>
        <taxon>Rhodobacterales</taxon>
        <taxon>Paracoccaceae</taxon>
    </lineage>
</organism>
<keyword evidence="3" id="KW-1185">Reference proteome</keyword>
<dbReference type="AlphaFoldDB" id="A0A316FZ09"/>
<reference evidence="2 3" key="1">
    <citation type="submission" date="2018-05" db="EMBL/GenBank/DDBJ databases">
        <title>Genomic Encyclopedia of Type Strains, Phase IV (KMG-IV): sequencing the most valuable type-strain genomes for metagenomic binning, comparative biology and taxonomic classification.</title>
        <authorList>
            <person name="Goeker M."/>
        </authorList>
    </citation>
    <scope>NUCLEOTIDE SEQUENCE [LARGE SCALE GENOMIC DNA]</scope>
    <source>
        <strain evidence="2 3">DSM 103371</strain>
    </source>
</reference>
<keyword evidence="1" id="KW-0472">Membrane</keyword>
<keyword evidence="1" id="KW-1133">Transmembrane helix</keyword>
<accession>A0A316FZ09</accession>
<evidence type="ECO:0000313" key="3">
    <source>
        <dbReference type="Proteomes" id="UP000245390"/>
    </source>
</evidence>
<protein>
    <submittedName>
        <fullName evidence="2">Uncharacterized protein</fullName>
    </submittedName>
</protein>
<proteinExistence type="predicted"/>
<dbReference type="Proteomes" id="UP000245390">
    <property type="component" value="Unassembled WGS sequence"/>
</dbReference>